<keyword evidence="1" id="KW-0472">Membrane</keyword>
<accession>A0A1I1RFU7</accession>
<dbReference type="AlphaFoldDB" id="A0A1I1RFU7"/>
<dbReference type="InterPro" id="IPR012505">
    <property type="entry name" value="YbbR"/>
</dbReference>
<dbReference type="Pfam" id="PF07949">
    <property type="entry name" value="YbbR"/>
    <property type="match status" value="1"/>
</dbReference>
<keyword evidence="1" id="KW-0812">Transmembrane</keyword>
<dbReference type="EMBL" id="FOMI01000008">
    <property type="protein sequence ID" value="SFD29300.1"/>
    <property type="molecule type" value="Genomic_DNA"/>
</dbReference>
<evidence type="ECO:0000313" key="2">
    <source>
        <dbReference type="EMBL" id="SFD29300.1"/>
    </source>
</evidence>
<organism evidence="2 3">
    <name type="scientific">Algibacter pectinivorans</name>
    <dbReference type="NCBI Taxonomy" id="870482"/>
    <lineage>
        <taxon>Bacteria</taxon>
        <taxon>Pseudomonadati</taxon>
        <taxon>Bacteroidota</taxon>
        <taxon>Flavobacteriia</taxon>
        <taxon>Flavobacteriales</taxon>
        <taxon>Flavobacteriaceae</taxon>
        <taxon>Algibacter</taxon>
    </lineage>
</organism>
<dbReference type="RefSeq" id="WP_092852733.1">
    <property type="nucleotide sequence ID" value="NZ_FOMI01000008.1"/>
</dbReference>
<keyword evidence="3" id="KW-1185">Reference proteome</keyword>
<dbReference type="Gene3D" id="2.170.120.40">
    <property type="entry name" value="YbbR-like domain"/>
    <property type="match status" value="1"/>
</dbReference>
<evidence type="ECO:0000256" key="1">
    <source>
        <dbReference type="SAM" id="Phobius"/>
    </source>
</evidence>
<gene>
    <name evidence="2" type="ORF">SAMN04487987_108149</name>
</gene>
<keyword evidence="1" id="KW-1133">Transmembrane helix</keyword>
<sequence>MKKIKDNIIATFKNKRINVFFIFLFLSFVILMFTKLSKQYTNTIAFGVQKVNVPQENVILNDSTQINITLKTHGFRWLSYYWNQPKITIDFSEDVFKKESVFVWNKSKAYLNNTQFDKDVELLNISPDPIIFRYGVNMVKKVPVTFQTDINFAPGFNITGEITSTPDSVTVVGPDILVSKINSVETEPLVFNEVRTNISKTALLKLPENVSDLKFSVSQVELKAQIEKFTEGTLKIPFTVINAPINTKLKYFPKFVSVSYYVSLANFNAIKAKDFKVVCDFKKTNQEQSFLIPELVQTPELVQHAKISQQRIEFIITK</sequence>
<proteinExistence type="predicted"/>
<reference evidence="3" key="1">
    <citation type="submission" date="2016-10" db="EMBL/GenBank/DDBJ databases">
        <authorList>
            <person name="Varghese N."/>
            <person name="Submissions S."/>
        </authorList>
    </citation>
    <scope>NUCLEOTIDE SEQUENCE [LARGE SCALE GENOMIC DNA]</scope>
    <source>
        <strain evidence="3">DSM 25730</strain>
    </source>
</reference>
<dbReference type="OrthoDB" id="1150187at2"/>
<feature type="transmembrane region" description="Helical" evidence="1">
    <location>
        <begin position="20"/>
        <end position="37"/>
    </location>
</feature>
<name>A0A1I1RFU7_9FLAO</name>
<dbReference type="Proteomes" id="UP000199439">
    <property type="component" value="Unassembled WGS sequence"/>
</dbReference>
<dbReference type="STRING" id="870482.SAMN04487987_108149"/>
<protein>
    <submittedName>
        <fullName evidence="2">YbbR-like protein</fullName>
    </submittedName>
</protein>
<evidence type="ECO:0000313" key="3">
    <source>
        <dbReference type="Proteomes" id="UP000199439"/>
    </source>
</evidence>